<dbReference type="InterPro" id="IPR050712">
    <property type="entry name" value="NAD(P)H-dep_reductase"/>
</dbReference>
<dbReference type="Proteomes" id="UP000189941">
    <property type="component" value="Unassembled WGS sequence"/>
</dbReference>
<name>A0A1T4JSM9_9LACT</name>
<feature type="region of interest" description="Disordered" evidence="1">
    <location>
        <begin position="384"/>
        <end position="455"/>
    </location>
</feature>
<dbReference type="OrthoDB" id="9812295at2"/>
<dbReference type="Pfam" id="PF03358">
    <property type="entry name" value="FMN_red"/>
    <property type="match status" value="1"/>
</dbReference>
<dbReference type="GO" id="GO:0016491">
    <property type="term" value="F:oxidoreductase activity"/>
    <property type="evidence" value="ECO:0007669"/>
    <property type="project" value="InterPro"/>
</dbReference>
<proteinExistence type="predicted"/>
<feature type="compositionally biased region" description="Polar residues" evidence="1">
    <location>
        <begin position="412"/>
        <end position="423"/>
    </location>
</feature>
<dbReference type="RefSeq" id="WP_078755212.1">
    <property type="nucleotide sequence ID" value="NZ_FUWO01000002.1"/>
</dbReference>
<evidence type="ECO:0000313" key="4">
    <source>
        <dbReference type="Proteomes" id="UP000189941"/>
    </source>
</evidence>
<dbReference type="GO" id="GO:0005829">
    <property type="term" value="C:cytosol"/>
    <property type="evidence" value="ECO:0007669"/>
    <property type="project" value="TreeGrafter"/>
</dbReference>
<keyword evidence="4" id="KW-1185">Reference proteome</keyword>
<reference evidence="4" key="1">
    <citation type="submission" date="2017-02" db="EMBL/GenBank/DDBJ databases">
        <authorList>
            <person name="Varghese N."/>
            <person name="Submissions S."/>
        </authorList>
    </citation>
    <scope>NUCLEOTIDE SEQUENCE [LARGE SCALE GENOMIC DNA]</scope>
    <source>
        <strain evidence="4">DSM 15739</strain>
    </source>
</reference>
<feature type="domain" description="NADPH-dependent FMN reductase-like" evidence="2">
    <location>
        <begin position="1"/>
        <end position="147"/>
    </location>
</feature>
<dbReference type="InterPro" id="IPR029039">
    <property type="entry name" value="Flavoprotein-like_sf"/>
</dbReference>
<feature type="compositionally biased region" description="Polar residues" evidence="1">
    <location>
        <begin position="302"/>
        <end position="320"/>
    </location>
</feature>
<protein>
    <submittedName>
        <fullName evidence="3">NAD(P)H-dependent FMN reductase</fullName>
    </submittedName>
</protein>
<sequence>MKLVGLVGSNAEHSYNHLLLNEIKARFQHLFSLEILEISRVPLFNVSADDLDLENVQYLNQRILEADGVIIATPEHNHTIPPALKSVLEWLSYKLHPFEEKPVMVVGASYDVLGTSRSQLHLRQILEAPGLRAHVFPGNEFLLGKAKEAFDENGRLVDAKTIQYLSECIEKFVRFVHILKQVEQPRHRKQGIIHQSYQLGDFSKGMDDSEVAEIIQQLKSGEKEVAHYHVPTGNKEQYIVHTFQTVTDEDGSIVSIEEFIMDYAQIIEQYLKQTGQSLTNEEDLTATKQSQYTEPEIPEVDVSSSASQHLETKNPPVQRNETIEAKVDATSSPTQLSAAGEAEPSEKAKAKFIYVNEQSKQSTSTQDTQPQVIKVIDVGFDDTKTSKQDVDTTTTATVKHLNHESKKEENMQDINLPTENVQKATKADTTEAESEAKSGHRPTMIDATSGASDQY</sequence>
<dbReference type="Gene3D" id="3.40.50.360">
    <property type="match status" value="1"/>
</dbReference>
<dbReference type="EMBL" id="FUWO01000002">
    <property type="protein sequence ID" value="SJZ33149.1"/>
    <property type="molecule type" value="Genomic_DNA"/>
</dbReference>
<evidence type="ECO:0000313" key="3">
    <source>
        <dbReference type="EMBL" id="SJZ33149.1"/>
    </source>
</evidence>
<dbReference type="GO" id="GO:0010181">
    <property type="term" value="F:FMN binding"/>
    <property type="evidence" value="ECO:0007669"/>
    <property type="project" value="TreeGrafter"/>
</dbReference>
<feature type="compositionally biased region" description="Basic and acidic residues" evidence="1">
    <location>
        <begin position="401"/>
        <end position="410"/>
    </location>
</feature>
<organism evidence="3 4">
    <name type="scientific">Globicatella sulfidifaciens DSM 15739</name>
    <dbReference type="NCBI Taxonomy" id="1121925"/>
    <lineage>
        <taxon>Bacteria</taxon>
        <taxon>Bacillati</taxon>
        <taxon>Bacillota</taxon>
        <taxon>Bacilli</taxon>
        <taxon>Lactobacillales</taxon>
        <taxon>Aerococcaceae</taxon>
        <taxon>Globicatella</taxon>
    </lineage>
</organism>
<evidence type="ECO:0000259" key="2">
    <source>
        <dbReference type="Pfam" id="PF03358"/>
    </source>
</evidence>
<evidence type="ECO:0000256" key="1">
    <source>
        <dbReference type="SAM" id="MobiDB-lite"/>
    </source>
</evidence>
<dbReference type="InterPro" id="IPR005025">
    <property type="entry name" value="FMN_Rdtase-like_dom"/>
</dbReference>
<gene>
    <name evidence="3" type="ORF">SAMN02746011_00361</name>
</gene>
<accession>A0A1T4JSM9</accession>
<feature type="region of interest" description="Disordered" evidence="1">
    <location>
        <begin position="284"/>
        <end position="347"/>
    </location>
</feature>
<dbReference type="AlphaFoldDB" id="A0A1T4JSM9"/>
<dbReference type="SUPFAM" id="SSF52218">
    <property type="entry name" value="Flavoproteins"/>
    <property type="match status" value="1"/>
</dbReference>
<dbReference type="STRING" id="1121925.SAMN02746011_00361"/>
<dbReference type="PANTHER" id="PTHR30543">
    <property type="entry name" value="CHROMATE REDUCTASE"/>
    <property type="match status" value="1"/>
</dbReference>
<dbReference type="PANTHER" id="PTHR30543:SF21">
    <property type="entry name" value="NAD(P)H-DEPENDENT FMN REDUCTASE LOT6"/>
    <property type="match status" value="1"/>
</dbReference>
<feature type="compositionally biased region" description="Basic and acidic residues" evidence="1">
    <location>
        <begin position="425"/>
        <end position="438"/>
    </location>
</feature>